<keyword evidence="1" id="KW-0479">Metal-binding</keyword>
<dbReference type="InterPro" id="IPR010918">
    <property type="entry name" value="PurM-like_C_dom"/>
</dbReference>
<dbReference type="PANTHER" id="PTHR30270">
    <property type="entry name" value="THIAMINE-MONOPHOSPHATE KINASE"/>
    <property type="match status" value="1"/>
</dbReference>
<feature type="binding site" evidence="1">
    <location>
        <position position="289"/>
    </location>
    <ligand>
        <name>substrate</name>
    </ligand>
</feature>
<feature type="domain" description="PurM-like N-terminal" evidence="2">
    <location>
        <begin position="46"/>
        <end position="158"/>
    </location>
</feature>
<proteinExistence type="inferred from homology"/>
<reference evidence="4 5" key="1">
    <citation type="submission" date="2020-07" db="EMBL/GenBank/DDBJ databases">
        <title>Sequencing the genomes of 1000 actinobacteria strains.</title>
        <authorList>
            <person name="Klenk H.-P."/>
        </authorList>
    </citation>
    <scope>NUCLEOTIDE SEQUENCE [LARGE SCALE GENOMIC DNA]</scope>
    <source>
        <strain evidence="4 5">DSM 24723</strain>
    </source>
</reference>
<feature type="binding site" evidence="1">
    <location>
        <position position="93"/>
    </location>
    <ligand>
        <name>Mg(2+)</name>
        <dbReference type="ChEBI" id="CHEBI:18420"/>
        <label>3</label>
    </ligand>
</feature>
<comment type="similarity">
    <text evidence="1">Belongs to the thiamine-monophosphate kinase family.</text>
</comment>
<dbReference type="HAMAP" id="MF_02128">
    <property type="entry name" value="TMP_kinase"/>
    <property type="match status" value="1"/>
</dbReference>
<dbReference type="Gene3D" id="3.30.1330.10">
    <property type="entry name" value="PurM-like, N-terminal domain"/>
    <property type="match status" value="1"/>
</dbReference>
<dbReference type="EC" id="2.7.4.16" evidence="1"/>
<feature type="binding site" evidence="1">
    <location>
        <position position="93"/>
    </location>
    <ligand>
        <name>Mg(2+)</name>
        <dbReference type="ChEBI" id="CHEBI:18420"/>
        <label>4</label>
    </ligand>
</feature>
<evidence type="ECO:0000313" key="4">
    <source>
        <dbReference type="EMBL" id="NYG35547.1"/>
    </source>
</evidence>
<dbReference type="CDD" id="cd02194">
    <property type="entry name" value="ThiL"/>
    <property type="match status" value="1"/>
</dbReference>
<comment type="miscellaneous">
    <text evidence="1">Reaction mechanism of ThiL seems to utilize a direct, inline transfer of the gamma-phosphate of ATP to TMP rather than a phosphorylated enzyme intermediate.</text>
</comment>
<gene>
    <name evidence="1" type="primary">thiL</name>
    <name evidence="4" type="ORF">BJY28_000016</name>
</gene>
<protein>
    <recommendedName>
        <fullName evidence="1">Thiamine-monophosphate kinase</fullName>
        <shortName evidence="1">TMP kinase</shortName>
        <shortName evidence="1">Thiamine-phosphate kinase</shortName>
        <ecNumber evidence="1">2.7.4.16</ecNumber>
    </recommendedName>
</protein>
<feature type="binding site" evidence="1">
    <location>
        <position position="238"/>
    </location>
    <ligand>
        <name>ATP</name>
        <dbReference type="ChEBI" id="CHEBI:30616"/>
    </ligand>
</feature>
<dbReference type="InterPro" id="IPR036921">
    <property type="entry name" value="PurM-like_N_sf"/>
</dbReference>
<dbReference type="GO" id="GO:0005524">
    <property type="term" value="F:ATP binding"/>
    <property type="evidence" value="ECO:0007669"/>
    <property type="project" value="UniProtKB-UniRule"/>
</dbReference>
<dbReference type="GO" id="GO:0009030">
    <property type="term" value="F:thiamine-phosphate kinase activity"/>
    <property type="evidence" value="ECO:0007669"/>
    <property type="project" value="UniProtKB-UniRule"/>
</dbReference>
<feature type="binding site" evidence="1">
    <location>
        <position position="63"/>
    </location>
    <ligand>
        <name>Mg(2+)</name>
        <dbReference type="ChEBI" id="CHEBI:18420"/>
        <label>1</label>
    </ligand>
</feature>
<comment type="pathway">
    <text evidence="1">Cofactor biosynthesis; thiamine diphosphate biosynthesis; thiamine diphosphate from thiamine phosphate: step 1/1.</text>
</comment>
<feature type="binding site" evidence="1">
    <location>
        <position position="331"/>
    </location>
    <ligand>
        <name>substrate</name>
    </ligand>
</feature>
<comment type="catalytic activity">
    <reaction evidence="1">
        <text>thiamine phosphate + ATP = thiamine diphosphate + ADP</text>
        <dbReference type="Rhea" id="RHEA:15913"/>
        <dbReference type="ChEBI" id="CHEBI:30616"/>
        <dbReference type="ChEBI" id="CHEBI:37575"/>
        <dbReference type="ChEBI" id="CHEBI:58937"/>
        <dbReference type="ChEBI" id="CHEBI:456216"/>
        <dbReference type="EC" id="2.7.4.16"/>
    </reaction>
</comment>
<dbReference type="NCBIfam" id="TIGR01379">
    <property type="entry name" value="thiL"/>
    <property type="match status" value="1"/>
</dbReference>
<dbReference type="RefSeq" id="WP_343036869.1">
    <property type="nucleotide sequence ID" value="NZ_JACBZX010000001.1"/>
</dbReference>
<dbReference type="Pfam" id="PF02769">
    <property type="entry name" value="AIRS_C"/>
    <property type="match status" value="1"/>
</dbReference>
<dbReference type="InterPro" id="IPR006283">
    <property type="entry name" value="ThiL-like"/>
</dbReference>
<keyword evidence="1" id="KW-0784">Thiamine biosynthesis</keyword>
<keyword evidence="1 4" id="KW-0808">Transferase</keyword>
<feature type="binding site" evidence="1">
    <location>
        <position position="93"/>
    </location>
    <ligand>
        <name>Mg(2+)</name>
        <dbReference type="ChEBI" id="CHEBI:18420"/>
        <label>2</label>
    </ligand>
</feature>
<feature type="binding site" evidence="1">
    <location>
        <position position="168"/>
    </location>
    <ligand>
        <name>ATP</name>
        <dbReference type="ChEBI" id="CHEBI:30616"/>
    </ligand>
</feature>
<feature type="domain" description="PurM-like C-terminal" evidence="3">
    <location>
        <begin position="172"/>
        <end position="316"/>
    </location>
</feature>
<keyword evidence="5" id="KW-1185">Reference proteome</keyword>
<comment type="caution">
    <text evidence="4">The sequence shown here is derived from an EMBL/GenBank/DDBJ whole genome shotgun (WGS) entry which is preliminary data.</text>
</comment>
<dbReference type="Proteomes" id="UP000592181">
    <property type="component" value="Unassembled WGS sequence"/>
</dbReference>
<evidence type="ECO:0000259" key="2">
    <source>
        <dbReference type="Pfam" id="PF00586"/>
    </source>
</evidence>
<feature type="binding site" evidence="1">
    <location>
        <begin position="140"/>
        <end position="141"/>
    </location>
    <ligand>
        <name>ATP</name>
        <dbReference type="ChEBI" id="CHEBI:30616"/>
    </ligand>
</feature>
<feature type="binding site" evidence="1">
    <location>
        <position position="48"/>
    </location>
    <ligand>
        <name>Mg(2+)</name>
        <dbReference type="ChEBI" id="CHEBI:18420"/>
        <label>3</label>
    </ligand>
</feature>
<dbReference type="InterPro" id="IPR036676">
    <property type="entry name" value="PurM-like_C_sf"/>
</dbReference>
<organism evidence="4 5">
    <name type="scientific">Janibacter alkaliphilus</name>
    <dbReference type="NCBI Taxonomy" id="1069963"/>
    <lineage>
        <taxon>Bacteria</taxon>
        <taxon>Bacillati</taxon>
        <taxon>Actinomycetota</taxon>
        <taxon>Actinomycetes</taxon>
        <taxon>Micrococcales</taxon>
        <taxon>Intrasporangiaceae</taxon>
        <taxon>Janibacter</taxon>
    </lineage>
</organism>
<dbReference type="PIRSF" id="PIRSF005303">
    <property type="entry name" value="Thiam_monoph_kin"/>
    <property type="match status" value="1"/>
</dbReference>
<dbReference type="SUPFAM" id="SSF56042">
    <property type="entry name" value="PurM C-terminal domain-like"/>
    <property type="match status" value="1"/>
</dbReference>
<evidence type="ECO:0000313" key="5">
    <source>
        <dbReference type="Proteomes" id="UP000592181"/>
    </source>
</evidence>
<comment type="function">
    <text evidence="1">Catalyzes the ATP-dependent phosphorylation of thiamine-monophosphate (TMP) to form thiamine-pyrophosphate (TPP), the active form of vitamin B1.</text>
</comment>
<dbReference type="InterPro" id="IPR016188">
    <property type="entry name" value="PurM-like_N"/>
</dbReference>
<dbReference type="GO" id="GO:0009229">
    <property type="term" value="P:thiamine diphosphate biosynthetic process"/>
    <property type="evidence" value="ECO:0007669"/>
    <property type="project" value="UniProtKB-UniRule"/>
</dbReference>
<comment type="caution">
    <text evidence="1">Lacks conserved residue(s) required for the propagation of feature annotation.</text>
</comment>
<dbReference type="GO" id="GO:0009228">
    <property type="term" value="P:thiamine biosynthetic process"/>
    <property type="evidence" value="ECO:0007669"/>
    <property type="project" value="UniProtKB-KW"/>
</dbReference>
<feature type="binding site" evidence="1">
    <location>
        <position position="71"/>
    </location>
    <ligand>
        <name>substrate</name>
    </ligand>
</feature>
<keyword evidence="1" id="KW-0547">Nucleotide-binding</keyword>
<dbReference type="GO" id="GO:0000287">
    <property type="term" value="F:magnesium ion binding"/>
    <property type="evidence" value="ECO:0007669"/>
    <property type="project" value="UniProtKB-UniRule"/>
</dbReference>
<name>A0A852WZ66_9MICO</name>
<accession>A0A852WZ66</accession>
<feature type="binding site" evidence="1">
    <location>
        <position position="64"/>
    </location>
    <ligand>
        <name>Mg(2+)</name>
        <dbReference type="ChEBI" id="CHEBI:18420"/>
        <label>1</label>
    </ligand>
</feature>
<feature type="binding site" evidence="1">
    <location>
        <position position="62"/>
    </location>
    <ligand>
        <name>Mg(2+)</name>
        <dbReference type="ChEBI" id="CHEBI:18420"/>
        <label>4</label>
    </ligand>
</feature>
<feature type="binding site" evidence="1">
    <location>
        <position position="236"/>
    </location>
    <ligand>
        <name>Mg(2+)</name>
        <dbReference type="ChEBI" id="CHEBI:18420"/>
        <label>3</label>
    </ligand>
</feature>
<evidence type="ECO:0000259" key="3">
    <source>
        <dbReference type="Pfam" id="PF02769"/>
    </source>
</evidence>
<keyword evidence="1" id="KW-0460">Magnesium</keyword>
<dbReference type="PANTHER" id="PTHR30270:SF0">
    <property type="entry name" value="THIAMINE-MONOPHOSPHATE KINASE"/>
    <property type="match status" value="1"/>
</dbReference>
<dbReference type="Gene3D" id="3.90.650.10">
    <property type="entry name" value="PurM-like C-terminal domain"/>
    <property type="match status" value="1"/>
</dbReference>
<dbReference type="EMBL" id="JACBZX010000001">
    <property type="protein sequence ID" value="NYG35547.1"/>
    <property type="molecule type" value="Genomic_DNA"/>
</dbReference>
<evidence type="ECO:0000256" key="1">
    <source>
        <dbReference type="HAMAP-Rule" id="MF_02128"/>
    </source>
</evidence>
<feature type="binding site" evidence="1">
    <location>
        <position position="64"/>
    </location>
    <ligand>
        <name>Mg(2+)</name>
        <dbReference type="ChEBI" id="CHEBI:18420"/>
        <label>2</label>
    </ligand>
</feature>
<dbReference type="SUPFAM" id="SSF55326">
    <property type="entry name" value="PurM N-terminal domain-like"/>
    <property type="match status" value="1"/>
</dbReference>
<dbReference type="AlphaFoldDB" id="A0A852WZ66"/>
<dbReference type="UniPathway" id="UPA00060">
    <property type="reaction ID" value="UER00142"/>
</dbReference>
<dbReference type="Pfam" id="PF00586">
    <property type="entry name" value="AIRS"/>
    <property type="match status" value="1"/>
</dbReference>
<feature type="binding site" evidence="1">
    <location>
        <position position="48"/>
    </location>
    <ligand>
        <name>Mg(2+)</name>
        <dbReference type="ChEBI" id="CHEBI:18420"/>
        <label>4</label>
    </ligand>
</feature>
<keyword evidence="1 4" id="KW-0418">Kinase</keyword>
<keyword evidence="1" id="KW-0067">ATP-binding</keyword>
<sequence length="336" mass="33533">MSESDRRPDGRAQSWPTLGELGEDAVLAEVLAALGPQPGDVPVAAGDDAAVLATPSGSVVVTTDSMVRGLDWRDDWSTGDDVGQKVVRQNLADVAAMGAVPTGLVLALAADPATPMAWVTELARGVGRTSRAAGAAVIGGDLSGAPAGTVMVGVTAMGDLQGRDPVRRSGARPGDVVAVAGTLGRSGGGLALYLDGTDQGGGEAADELREVHRTALGAPLAAGPVAAKAGASAMIDVSDGLVQDLGRVAAASAVAVDLERAALTAVAAGPLNEVHGPERALHHVLAGGEEHALVATFAPVAVPTGWQVIGRVLDGPPGVTVDARAVEAAGWDHFRR</sequence>
<feature type="binding site" evidence="1">
    <location>
        <position position="141"/>
    </location>
    <ligand>
        <name>Mg(2+)</name>
        <dbReference type="ChEBI" id="CHEBI:18420"/>
        <label>1</label>
    </ligand>
</feature>
<feature type="binding site" evidence="1">
    <location>
        <position position="239"/>
    </location>
    <ligand>
        <name>Mg(2+)</name>
        <dbReference type="ChEBI" id="CHEBI:18420"/>
        <label>5</label>
    </ligand>
</feature>